<protein>
    <submittedName>
        <fullName evidence="1">Uncharacterized protein</fullName>
    </submittedName>
</protein>
<gene>
    <name evidence="1" type="ORF">CHS0354_025198</name>
</gene>
<reference evidence="1" key="3">
    <citation type="submission" date="2023-05" db="EMBL/GenBank/DDBJ databases">
        <authorList>
            <person name="Smith C.H."/>
        </authorList>
    </citation>
    <scope>NUCLEOTIDE SEQUENCE</scope>
    <source>
        <strain evidence="1">CHS0354</strain>
        <tissue evidence="1">Mantle</tissue>
    </source>
</reference>
<name>A0AAE0VG42_9BIVA</name>
<evidence type="ECO:0000313" key="2">
    <source>
        <dbReference type="Proteomes" id="UP001195483"/>
    </source>
</evidence>
<comment type="caution">
    <text evidence="1">The sequence shown here is derived from an EMBL/GenBank/DDBJ whole genome shotgun (WGS) entry which is preliminary data.</text>
</comment>
<sequence>MFNREVFMPPPRCRSCSIEWRLCLHHAIGHVEQSGVYAFTTLSIMLNRVVFMPPPRCRSCLNRVEFMPPPRCRSCSTEKCLCLHHAVDHVQESGVYASTTLSIMFNRVIPRFSNSSYLPQQNEVFYLKECHDN</sequence>
<proteinExistence type="predicted"/>
<accession>A0AAE0VG42</accession>
<dbReference type="Proteomes" id="UP001195483">
    <property type="component" value="Unassembled WGS sequence"/>
</dbReference>
<dbReference type="AlphaFoldDB" id="A0AAE0VG42"/>
<dbReference type="EMBL" id="JAEAOA010001503">
    <property type="protein sequence ID" value="KAK3576436.1"/>
    <property type="molecule type" value="Genomic_DNA"/>
</dbReference>
<reference evidence="1" key="1">
    <citation type="journal article" date="2021" name="Genome Biol. Evol.">
        <title>A High-Quality Reference Genome for a Parasitic Bivalve with Doubly Uniparental Inheritance (Bivalvia: Unionida).</title>
        <authorList>
            <person name="Smith C.H."/>
        </authorList>
    </citation>
    <scope>NUCLEOTIDE SEQUENCE</scope>
    <source>
        <strain evidence="1">CHS0354</strain>
    </source>
</reference>
<organism evidence="1 2">
    <name type="scientific">Potamilus streckersoni</name>
    <dbReference type="NCBI Taxonomy" id="2493646"/>
    <lineage>
        <taxon>Eukaryota</taxon>
        <taxon>Metazoa</taxon>
        <taxon>Spiralia</taxon>
        <taxon>Lophotrochozoa</taxon>
        <taxon>Mollusca</taxon>
        <taxon>Bivalvia</taxon>
        <taxon>Autobranchia</taxon>
        <taxon>Heteroconchia</taxon>
        <taxon>Palaeoheterodonta</taxon>
        <taxon>Unionida</taxon>
        <taxon>Unionoidea</taxon>
        <taxon>Unionidae</taxon>
        <taxon>Ambleminae</taxon>
        <taxon>Lampsilini</taxon>
        <taxon>Potamilus</taxon>
    </lineage>
</organism>
<evidence type="ECO:0000313" key="1">
    <source>
        <dbReference type="EMBL" id="KAK3576436.1"/>
    </source>
</evidence>
<reference evidence="1" key="2">
    <citation type="journal article" date="2021" name="Genome Biol. Evol.">
        <title>Developing a high-quality reference genome for a parasitic bivalve with doubly uniparental inheritance (Bivalvia: Unionida).</title>
        <authorList>
            <person name="Smith C.H."/>
        </authorList>
    </citation>
    <scope>NUCLEOTIDE SEQUENCE</scope>
    <source>
        <strain evidence="1">CHS0354</strain>
        <tissue evidence="1">Mantle</tissue>
    </source>
</reference>
<keyword evidence="2" id="KW-1185">Reference proteome</keyword>